<evidence type="ECO:0000313" key="3">
    <source>
        <dbReference type="Proteomes" id="UP000327157"/>
    </source>
</evidence>
<evidence type="ECO:0000256" key="1">
    <source>
        <dbReference type="SAM" id="MobiDB-lite"/>
    </source>
</evidence>
<keyword evidence="3" id="KW-1185">Reference proteome</keyword>
<comment type="caution">
    <text evidence="2">The sequence shown here is derived from an EMBL/GenBank/DDBJ whole genome shotgun (WGS) entry which is preliminary data.</text>
</comment>
<dbReference type="GO" id="GO:0009933">
    <property type="term" value="P:meristem structural organization"/>
    <property type="evidence" value="ECO:0007669"/>
    <property type="project" value="InterPro"/>
</dbReference>
<accession>A0A5N5G947</accession>
<dbReference type="InterPro" id="IPR032675">
    <property type="entry name" value="LRR_dom_sf"/>
</dbReference>
<dbReference type="Gene3D" id="3.80.10.10">
    <property type="entry name" value="Ribonuclease Inhibitor"/>
    <property type="match status" value="1"/>
</dbReference>
<dbReference type="GO" id="GO:0040029">
    <property type="term" value="P:epigenetic regulation of gene expression"/>
    <property type="evidence" value="ECO:0007669"/>
    <property type="project" value="InterPro"/>
</dbReference>
<feature type="compositionally biased region" description="Polar residues" evidence="1">
    <location>
        <begin position="97"/>
        <end position="108"/>
    </location>
</feature>
<dbReference type="InterPro" id="IPR044227">
    <property type="entry name" value="TONSOKU"/>
</dbReference>
<organism evidence="2 3">
    <name type="scientific">Pyrus ussuriensis x Pyrus communis</name>
    <dbReference type="NCBI Taxonomy" id="2448454"/>
    <lineage>
        <taxon>Eukaryota</taxon>
        <taxon>Viridiplantae</taxon>
        <taxon>Streptophyta</taxon>
        <taxon>Embryophyta</taxon>
        <taxon>Tracheophyta</taxon>
        <taxon>Spermatophyta</taxon>
        <taxon>Magnoliopsida</taxon>
        <taxon>eudicotyledons</taxon>
        <taxon>Gunneridae</taxon>
        <taxon>Pentapetalae</taxon>
        <taxon>rosids</taxon>
        <taxon>fabids</taxon>
        <taxon>Rosales</taxon>
        <taxon>Rosaceae</taxon>
        <taxon>Amygdaloideae</taxon>
        <taxon>Maleae</taxon>
        <taxon>Pyrus</taxon>
    </lineage>
</organism>
<gene>
    <name evidence="2" type="ORF">D8674_019895</name>
</gene>
<sequence length="117" mass="12886">MHRLLYPLTGGEPLVLTESLFSQTSEFVKLDFSRSKVTSNYIHRLSTDSSMICGIVELNLSENPITKKCELETAGILRIIKALSGNGCLEELNLAENSNMETQNSESTPDPFCTKGS</sequence>
<reference evidence="2 3" key="3">
    <citation type="submission" date="2019-11" db="EMBL/GenBank/DDBJ databases">
        <title>A de novo genome assembly of a pear dwarfing rootstock.</title>
        <authorList>
            <person name="Wang F."/>
            <person name="Wang J."/>
            <person name="Li S."/>
            <person name="Zhang Y."/>
            <person name="Fang M."/>
            <person name="Ma L."/>
            <person name="Zhao Y."/>
            <person name="Jiang S."/>
        </authorList>
    </citation>
    <scope>NUCLEOTIDE SEQUENCE [LARGE SCALE GENOMIC DNA]</scope>
    <source>
        <strain evidence="2">S2</strain>
        <tissue evidence="2">Leaf</tissue>
    </source>
</reference>
<dbReference type="PANTHER" id="PTHR47684:SF1">
    <property type="entry name" value="PROTEIN TONSOKU"/>
    <property type="match status" value="1"/>
</dbReference>
<name>A0A5N5G947_9ROSA</name>
<dbReference type="PANTHER" id="PTHR47684">
    <property type="entry name" value="PROTEIN TONSOKU"/>
    <property type="match status" value="1"/>
</dbReference>
<feature type="region of interest" description="Disordered" evidence="1">
    <location>
        <begin position="97"/>
        <end position="117"/>
    </location>
</feature>
<proteinExistence type="predicted"/>
<evidence type="ECO:0000313" key="2">
    <source>
        <dbReference type="EMBL" id="KAB2611863.1"/>
    </source>
</evidence>
<dbReference type="EMBL" id="SMOL01000487">
    <property type="protein sequence ID" value="KAB2611863.1"/>
    <property type="molecule type" value="Genomic_DNA"/>
</dbReference>
<dbReference type="SUPFAM" id="SSF52047">
    <property type="entry name" value="RNI-like"/>
    <property type="match status" value="1"/>
</dbReference>
<dbReference type="AlphaFoldDB" id="A0A5N5G947"/>
<dbReference type="GO" id="GO:0005634">
    <property type="term" value="C:nucleus"/>
    <property type="evidence" value="ECO:0007669"/>
    <property type="project" value="InterPro"/>
</dbReference>
<reference evidence="3" key="2">
    <citation type="submission" date="2019-10" db="EMBL/GenBank/DDBJ databases">
        <title>A de novo genome assembly of a pear dwarfing rootstock.</title>
        <authorList>
            <person name="Wang F."/>
            <person name="Wang J."/>
            <person name="Li S."/>
            <person name="Zhang Y."/>
            <person name="Fang M."/>
            <person name="Ma L."/>
            <person name="Zhao Y."/>
            <person name="Jiang S."/>
        </authorList>
    </citation>
    <scope>NUCLEOTIDE SEQUENCE [LARGE SCALE GENOMIC DNA]</scope>
</reference>
<dbReference type="GO" id="GO:0072423">
    <property type="term" value="P:response to DNA damage checkpoint signaling"/>
    <property type="evidence" value="ECO:0007669"/>
    <property type="project" value="InterPro"/>
</dbReference>
<dbReference type="Proteomes" id="UP000327157">
    <property type="component" value="Chromosome 17"/>
</dbReference>
<protein>
    <submittedName>
        <fullName evidence="2">Uncharacterized protein</fullName>
    </submittedName>
</protein>
<reference evidence="2 3" key="1">
    <citation type="submission" date="2019-09" db="EMBL/GenBank/DDBJ databases">
        <authorList>
            <person name="Ou C."/>
        </authorList>
    </citation>
    <scope>NUCLEOTIDE SEQUENCE [LARGE SCALE GENOMIC DNA]</scope>
    <source>
        <strain evidence="2">S2</strain>
        <tissue evidence="2">Leaf</tissue>
    </source>
</reference>